<evidence type="ECO:0000313" key="1">
    <source>
        <dbReference type="EMBL" id="KAG5840922.1"/>
    </source>
</evidence>
<comment type="caution">
    <text evidence="1">The sequence shown here is derived from an EMBL/GenBank/DDBJ whole genome shotgun (WGS) entry which is preliminary data.</text>
</comment>
<organism evidence="1 2">
    <name type="scientific">Anguilla anguilla</name>
    <name type="common">European freshwater eel</name>
    <name type="synonym">Muraena anguilla</name>
    <dbReference type="NCBI Taxonomy" id="7936"/>
    <lineage>
        <taxon>Eukaryota</taxon>
        <taxon>Metazoa</taxon>
        <taxon>Chordata</taxon>
        <taxon>Craniata</taxon>
        <taxon>Vertebrata</taxon>
        <taxon>Euteleostomi</taxon>
        <taxon>Actinopterygii</taxon>
        <taxon>Neopterygii</taxon>
        <taxon>Teleostei</taxon>
        <taxon>Anguilliformes</taxon>
        <taxon>Anguillidae</taxon>
        <taxon>Anguilla</taxon>
    </lineage>
</organism>
<proteinExistence type="predicted"/>
<evidence type="ECO:0000313" key="2">
    <source>
        <dbReference type="Proteomes" id="UP001044222"/>
    </source>
</evidence>
<gene>
    <name evidence="1" type="ORF">ANANG_G00193970</name>
</gene>
<dbReference type="AlphaFoldDB" id="A0A9D3M3C8"/>
<feature type="non-terminal residue" evidence="1">
    <location>
        <position position="83"/>
    </location>
</feature>
<keyword evidence="2" id="KW-1185">Reference proteome</keyword>
<name>A0A9D3M3C8_ANGAN</name>
<accession>A0A9D3M3C8</accession>
<dbReference type="EMBL" id="JAFIRN010000010">
    <property type="protein sequence ID" value="KAG5840922.1"/>
    <property type="molecule type" value="Genomic_DNA"/>
</dbReference>
<sequence length="83" mass="9822">KIYTVAVVLLQSVLEPELGIIFEYIVAAERFTLMLLFCCKVGARDLGGEKPKKGHLQELWYKRFWEKHCPLRYKVREKILLVR</sequence>
<reference evidence="1" key="1">
    <citation type="submission" date="2021-01" db="EMBL/GenBank/DDBJ databases">
        <title>A chromosome-scale assembly of European eel, Anguilla anguilla.</title>
        <authorList>
            <person name="Henkel C."/>
            <person name="Jong-Raadsen S.A."/>
            <person name="Dufour S."/>
            <person name="Weltzien F.-A."/>
            <person name="Palstra A.P."/>
            <person name="Pelster B."/>
            <person name="Spaink H.P."/>
            <person name="Van Den Thillart G.E."/>
            <person name="Jansen H."/>
            <person name="Zahm M."/>
            <person name="Klopp C."/>
            <person name="Cedric C."/>
            <person name="Louis A."/>
            <person name="Berthelot C."/>
            <person name="Parey E."/>
            <person name="Roest Crollius H."/>
            <person name="Montfort J."/>
            <person name="Robinson-Rechavi M."/>
            <person name="Bucao C."/>
            <person name="Bouchez O."/>
            <person name="Gislard M."/>
            <person name="Lluch J."/>
            <person name="Milhes M."/>
            <person name="Lampietro C."/>
            <person name="Lopez Roques C."/>
            <person name="Donnadieu C."/>
            <person name="Braasch I."/>
            <person name="Desvignes T."/>
            <person name="Postlethwait J."/>
            <person name="Bobe J."/>
            <person name="Guiguen Y."/>
            <person name="Dirks R."/>
        </authorList>
    </citation>
    <scope>NUCLEOTIDE SEQUENCE</scope>
    <source>
        <strain evidence="1">Tag_6206</strain>
        <tissue evidence="1">Liver</tissue>
    </source>
</reference>
<dbReference type="Proteomes" id="UP001044222">
    <property type="component" value="Chromosome 10"/>
</dbReference>
<protein>
    <submittedName>
        <fullName evidence="1">Uncharacterized protein</fullName>
    </submittedName>
</protein>